<dbReference type="Proteomes" id="UP000502508">
    <property type="component" value="Chromosome"/>
</dbReference>
<evidence type="ECO:0000256" key="1">
    <source>
        <dbReference type="SAM" id="Phobius"/>
    </source>
</evidence>
<keyword evidence="1" id="KW-0472">Membrane</keyword>
<keyword evidence="1" id="KW-1133">Transmembrane helix</keyword>
<dbReference type="RefSeq" id="WP_197938388.1">
    <property type="nucleotide sequence ID" value="NZ_AP022870.1"/>
</dbReference>
<feature type="transmembrane region" description="Helical" evidence="1">
    <location>
        <begin position="6"/>
        <end position="24"/>
    </location>
</feature>
<reference evidence="2 3" key="2">
    <citation type="submission" date="2020-03" db="EMBL/GenBank/DDBJ databases">
        <authorList>
            <person name="Ichikawa N."/>
            <person name="Kimura A."/>
            <person name="Kitahashi Y."/>
            <person name="Uohara A."/>
        </authorList>
    </citation>
    <scope>NUCLEOTIDE SEQUENCE [LARGE SCALE GENOMIC DNA]</scope>
    <source>
        <strain evidence="2 3">NBRC 107702</strain>
    </source>
</reference>
<evidence type="ECO:0000313" key="3">
    <source>
        <dbReference type="Proteomes" id="UP000502508"/>
    </source>
</evidence>
<keyword evidence="3" id="KW-1185">Reference proteome</keyword>
<dbReference type="KEGG" id="pfla:Pflav_026180"/>
<evidence type="ECO:0008006" key="4">
    <source>
        <dbReference type="Google" id="ProtNLM"/>
    </source>
</evidence>
<sequence>MAALLAYLGTAASMAAVAAGLVWLGRRVRRRGAGGEVMGPFEEIWHPAAHRARMKVEVQEECMVPLPSPGDPYRR</sequence>
<dbReference type="AlphaFoldDB" id="A0A6F8XR27"/>
<protein>
    <recommendedName>
        <fullName evidence="4">Secreted protein</fullName>
    </recommendedName>
</protein>
<name>A0A6F8XR27_9ACTN</name>
<evidence type="ECO:0000313" key="2">
    <source>
        <dbReference type="EMBL" id="BCB76208.1"/>
    </source>
</evidence>
<gene>
    <name evidence="2" type="ORF">Pflav_026180</name>
</gene>
<dbReference type="EMBL" id="AP022870">
    <property type="protein sequence ID" value="BCB76208.1"/>
    <property type="molecule type" value="Genomic_DNA"/>
</dbReference>
<organism evidence="2 3">
    <name type="scientific">Phytohabitans flavus</name>
    <dbReference type="NCBI Taxonomy" id="1076124"/>
    <lineage>
        <taxon>Bacteria</taxon>
        <taxon>Bacillati</taxon>
        <taxon>Actinomycetota</taxon>
        <taxon>Actinomycetes</taxon>
        <taxon>Micromonosporales</taxon>
        <taxon>Micromonosporaceae</taxon>
    </lineage>
</organism>
<reference evidence="2 3" key="1">
    <citation type="submission" date="2020-03" db="EMBL/GenBank/DDBJ databases">
        <title>Whole genome shotgun sequence of Phytohabitans flavus NBRC 107702.</title>
        <authorList>
            <person name="Komaki H."/>
            <person name="Tamura T."/>
        </authorList>
    </citation>
    <scope>NUCLEOTIDE SEQUENCE [LARGE SCALE GENOMIC DNA]</scope>
    <source>
        <strain evidence="2 3">NBRC 107702</strain>
    </source>
</reference>
<accession>A0A6F8XR27</accession>
<proteinExistence type="predicted"/>
<keyword evidence="1" id="KW-0812">Transmembrane</keyword>